<dbReference type="Proteomes" id="UP000054729">
    <property type="component" value="Unassembled WGS sequence"/>
</dbReference>
<evidence type="ECO:0000313" key="1">
    <source>
        <dbReference type="EMBL" id="KTD74666.1"/>
    </source>
</evidence>
<name>A0A0W1A016_9GAMM</name>
<gene>
    <name evidence="1" type="ORF">Lwal_2707</name>
</gene>
<sequence>MFSKSTHQNKRLDKKTGLPIPLTSLEAYQILQDQQSCEVIERVVRNFQNLVNTQTSVLVDLQKGEAAMNNQEFLDQLIKTSGRLISALKCHTPYSTLFGDLVKFKSQLQVILRYYQTQIATGQPIAKQFVMNAEEILPSIHTEGLLSDSESMELLMYSINYCADDIMKNDLKNIYDFILDPFLLDHSKEEGFSYFRP</sequence>
<dbReference type="OrthoDB" id="5652850at2"/>
<reference evidence="1 2" key="1">
    <citation type="submission" date="2015-11" db="EMBL/GenBank/DDBJ databases">
        <title>Genomic analysis of 38 Legionella species identifies large and diverse effector repertoires.</title>
        <authorList>
            <person name="Burstein D."/>
            <person name="Amaro F."/>
            <person name="Zusman T."/>
            <person name="Lifshitz Z."/>
            <person name="Cohen O."/>
            <person name="Gilbert J.A."/>
            <person name="Pupko T."/>
            <person name="Shuman H.A."/>
            <person name="Segal G."/>
        </authorList>
    </citation>
    <scope>NUCLEOTIDE SEQUENCE [LARGE SCALE GENOMIC DNA]</scope>
    <source>
        <strain evidence="1 2">ATCC 51914</strain>
    </source>
</reference>
<dbReference type="RefSeq" id="WP_058481338.1">
    <property type="nucleotide sequence ID" value="NZ_CAAAIQ010000019.1"/>
</dbReference>
<protein>
    <submittedName>
        <fullName evidence="1">Uncharacterized protein</fullName>
    </submittedName>
</protein>
<comment type="caution">
    <text evidence="1">The sequence shown here is derived from an EMBL/GenBank/DDBJ whole genome shotgun (WGS) entry which is preliminary data.</text>
</comment>
<dbReference type="PATRIC" id="fig|66969.6.peg.2930"/>
<evidence type="ECO:0000313" key="2">
    <source>
        <dbReference type="Proteomes" id="UP000054729"/>
    </source>
</evidence>
<keyword evidence="2" id="KW-1185">Reference proteome</keyword>
<dbReference type="EMBL" id="LNZB01000060">
    <property type="protein sequence ID" value="KTD74666.1"/>
    <property type="molecule type" value="Genomic_DNA"/>
</dbReference>
<accession>A0A0W1A016</accession>
<dbReference type="AlphaFoldDB" id="A0A0W1A016"/>
<organism evidence="1 2">
    <name type="scientific">Legionella waltersii</name>
    <dbReference type="NCBI Taxonomy" id="66969"/>
    <lineage>
        <taxon>Bacteria</taxon>
        <taxon>Pseudomonadati</taxon>
        <taxon>Pseudomonadota</taxon>
        <taxon>Gammaproteobacteria</taxon>
        <taxon>Legionellales</taxon>
        <taxon>Legionellaceae</taxon>
        <taxon>Legionella</taxon>
    </lineage>
</organism>
<dbReference type="STRING" id="66969.Lwal_2707"/>
<proteinExistence type="predicted"/>